<name>A0A822YJU9_NELNU</name>
<feature type="domain" description="ARM repeat N-terminal plant" evidence="1">
    <location>
        <begin position="1"/>
        <end position="83"/>
    </location>
</feature>
<evidence type="ECO:0000259" key="1">
    <source>
        <dbReference type="Pfam" id="PF26524"/>
    </source>
</evidence>
<dbReference type="EMBL" id="DUZY01000003">
    <property type="protein sequence ID" value="DAD31245.1"/>
    <property type="molecule type" value="Genomic_DNA"/>
</dbReference>
<gene>
    <name evidence="2" type="ORF">HUJ06_010096</name>
</gene>
<accession>A0A822YJU9</accession>
<evidence type="ECO:0000313" key="2">
    <source>
        <dbReference type="EMBL" id="DAD31245.1"/>
    </source>
</evidence>
<protein>
    <recommendedName>
        <fullName evidence="1">ARM repeat N-terminal plant domain-containing protein</fullName>
    </recommendedName>
</protein>
<dbReference type="InterPro" id="IPR058868">
    <property type="entry name" value="ARM_7"/>
</dbReference>
<dbReference type="AlphaFoldDB" id="A0A822YJU9"/>
<keyword evidence="3" id="KW-1185">Reference proteome</keyword>
<comment type="caution">
    <text evidence="2">The sequence shown here is derived from an EMBL/GenBank/DDBJ whole genome shotgun (WGS) entry which is preliminary data.</text>
</comment>
<proteinExistence type="predicted"/>
<dbReference type="PANTHER" id="PTHR46578">
    <property type="entry name" value="ARM-REPEAT/TETRATRICOPEPTIDE REPEAT (TPR)-LIKE PROTEIN"/>
    <property type="match status" value="1"/>
</dbReference>
<organism evidence="2 3">
    <name type="scientific">Nelumbo nucifera</name>
    <name type="common">Sacred lotus</name>
    <dbReference type="NCBI Taxonomy" id="4432"/>
    <lineage>
        <taxon>Eukaryota</taxon>
        <taxon>Viridiplantae</taxon>
        <taxon>Streptophyta</taxon>
        <taxon>Embryophyta</taxon>
        <taxon>Tracheophyta</taxon>
        <taxon>Spermatophyta</taxon>
        <taxon>Magnoliopsida</taxon>
        <taxon>Proteales</taxon>
        <taxon>Nelumbonaceae</taxon>
        <taxon>Nelumbo</taxon>
    </lineage>
</organism>
<evidence type="ECO:0000313" key="3">
    <source>
        <dbReference type="Proteomes" id="UP000607653"/>
    </source>
</evidence>
<sequence length="119" mass="13499">MNKVEFAEETVKSSVISPLMELLRGKIIWVEQRIVVRARGHLTSYKRTFEAVAQHKKEIVQVAMQLASACLDVVYVKFACRADLVELRNFTGRSRVGDPIVETLLRLGLKGVQMQISRV</sequence>
<dbReference type="Pfam" id="PF26524">
    <property type="entry name" value="ARM_7"/>
    <property type="match status" value="1"/>
</dbReference>
<dbReference type="Proteomes" id="UP000607653">
    <property type="component" value="Unassembled WGS sequence"/>
</dbReference>
<dbReference type="PANTHER" id="PTHR46578:SF1">
    <property type="entry name" value="ARM-REPEAT_TETRATRICOPEPTIDE REPEAT (TPR)-LIKE PROTEIN"/>
    <property type="match status" value="1"/>
</dbReference>
<reference evidence="2 3" key="1">
    <citation type="journal article" date="2020" name="Mol. Biol. Evol.">
        <title>Distinct Expression and Methylation Patterns for Genes with Different Fates following a Single Whole-Genome Duplication in Flowering Plants.</title>
        <authorList>
            <person name="Shi T."/>
            <person name="Rahmani R.S."/>
            <person name="Gugger P.F."/>
            <person name="Wang M."/>
            <person name="Li H."/>
            <person name="Zhang Y."/>
            <person name="Li Z."/>
            <person name="Wang Q."/>
            <person name="Van de Peer Y."/>
            <person name="Marchal K."/>
            <person name="Chen J."/>
        </authorList>
    </citation>
    <scope>NUCLEOTIDE SEQUENCE [LARGE SCALE GENOMIC DNA]</scope>
    <source>
        <tissue evidence="2">Leaf</tissue>
    </source>
</reference>